<dbReference type="GO" id="GO:0030246">
    <property type="term" value="F:carbohydrate binding"/>
    <property type="evidence" value="ECO:0007669"/>
    <property type="project" value="UniProtKB-UniRule"/>
</dbReference>
<evidence type="ECO:0000313" key="9">
    <source>
        <dbReference type="Proteomes" id="UP000238350"/>
    </source>
</evidence>
<dbReference type="InterPro" id="IPR011013">
    <property type="entry name" value="Gal_mutarotase_sf_dom"/>
</dbReference>
<dbReference type="STRING" id="45607.A0A2T0FGI9"/>
<dbReference type="AlphaFoldDB" id="A0A2T0FGI9"/>
<dbReference type="InterPro" id="IPR025532">
    <property type="entry name" value="G6P_1-epimerase"/>
</dbReference>
<dbReference type="CDD" id="cd09020">
    <property type="entry name" value="D-hex-6-P-epi_like"/>
    <property type="match status" value="1"/>
</dbReference>
<keyword evidence="9" id="KW-1185">Reference proteome</keyword>
<organism evidence="8 9">
    <name type="scientific">Wickerhamiella sorbophila</name>
    <dbReference type="NCBI Taxonomy" id="45607"/>
    <lineage>
        <taxon>Eukaryota</taxon>
        <taxon>Fungi</taxon>
        <taxon>Dikarya</taxon>
        <taxon>Ascomycota</taxon>
        <taxon>Saccharomycotina</taxon>
        <taxon>Dipodascomycetes</taxon>
        <taxon>Dipodascales</taxon>
        <taxon>Trichomonascaceae</taxon>
        <taxon>Wickerhamiella</taxon>
    </lineage>
</organism>
<evidence type="ECO:0000256" key="2">
    <source>
        <dbReference type="ARBA" id="ARBA00005866"/>
    </source>
</evidence>
<sequence>MTVTSFDDSVEIALGSNTQTSVKILNYGATVLSWKINGKEQLWLSEASKLDGSRAVRGGIPLVFPRFGPASGNHPATDKLPQHGFARSVTWELLGQVDDHTVQFGLGPENLPKDIAAAWSYDFTLIYTVQLLQDSLKISLDVKNPGKEAFDFNVLFHTYFAVPEVQNVTVAGLNKLAYFDKVASAQVASDSEKEVTFCKETDRVYRNSPAQVEIKEGSKTLFTVQASNLKDTVVWNPWTEKAQEMSDWAPKNGFHQMVCVESGVVADFAKLASDASWTGSVILKAHI</sequence>
<reference evidence="8 9" key="1">
    <citation type="submission" date="2017-04" db="EMBL/GenBank/DDBJ databases">
        <title>Genome sequencing of [Candida] sorbophila.</title>
        <authorList>
            <person name="Ahn J.O."/>
        </authorList>
    </citation>
    <scope>NUCLEOTIDE SEQUENCE [LARGE SCALE GENOMIC DNA]</scope>
    <source>
        <strain evidence="8 9">DS02</strain>
    </source>
</reference>
<feature type="active site" evidence="6">
    <location>
        <position position="261"/>
    </location>
</feature>
<accession>A0A2T0FGI9</accession>
<dbReference type="InterPro" id="IPR008183">
    <property type="entry name" value="Aldose_1/G6P_1-epimerase"/>
</dbReference>
<dbReference type="GO" id="GO:0005975">
    <property type="term" value="P:carbohydrate metabolic process"/>
    <property type="evidence" value="ECO:0007669"/>
    <property type="project" value="InterPro"/>
</dbReference>
<name>A0A2T0FGI9_9ASCO</name>
<dbReference type="EMBL" id="NDIQ01000001">
    <property type="protein sequence ID" value="PRT54094.1"/>
    <property type="molecule type" value="Genomic_DNA"/>
</dbReference>
<proteinExistence type="inferred from homology"/>
<comment type="caution">
    <text evidence="8">The sequence shown here is derived from an EMBL/GenBank/DDBJ whole genome shotgun (WGS) entry which is preliminary data.</text>
</comment>
<evidence type="ECO:0000256" key="5">
    <source>
        <dbReference type="PIRNR" id="PIRNR016020"/>
    </source>
</evidence>
<gene>
    <name evidence="8" type="ORF">B9G98_01714</name>
</gene>
<protein>
    <recommendedName>
        <fullName evidence="3 5">Glucose-6-phosphate 1-epimerase</fullName>
        <ecNumber evidence="3 5">5.1.3.15</ecNumber>
    </recommendedName>
</protein>
<feature type="active site" evidence="6">
    <location>
        <position position="157"/>
    </location>
</feature>
<feature type="binding site" evidence="7">
    <location>
        <position position="87"/>
    </location>
    <ligand>
        <name>substrate</name>
    </ligand>
</feature>
<dbReference type="Gene3D" id="2.70.98.10">
    <property type="match status" value="1"/>
</dbReference>
<feature type="binding site" evidence="7">
    <location>
        <position position="57"/>
    </location>
    <ligand>
        <name>substrate</name>
    </ligand>
</feature>
<dbReference type="Proteomes" id="UP000238350">
    <property type="component" value="Unassembled WGS sequence"/>
</dbReference>
<comment type="similarity">
    <text evidence="2 5">Belongs to the glucose-6-phosphate 1-epimerase family.</text>
</comment>
<feature type="binding site" evidence="7">
    <location>
        <position position="82"/>
    </location>
    <ligand>
        <name>substrate</name>
    </ligand>
</feature>
<dbReference type="Pfam" id="PF01263">
    <property type="entry name" value="Aldose_epim"/>
    <property type="match status" value="1"/>
</dbReference>
<evidence type="ECO:0000256" key="4">
    <source>
        <dbReference type="ARBA" id="ARBA00023235"/>
    </source>
</evidence>
<keyword evidence="4 5" id="KW-0413">Isomerase</keyword>
<comment type="function">
    <text evidence="5">Catalyzes the interconversion between the alpha and beta anomers from at least three hexose 6-phosphate sugars (Glc6P, Gal6P, and Man6P).</text>
</comment>
<dbReference type="InterPro" id="IPR014718">
    <property type="entry name" value="GH-type_carb-bd"/>
</dbReference>
<evidence type="ECO:0000313" key="8">
    <source>
        <dbReference type="EMBL" id="PRT54094.1"/>
    </source>
</evidence>
<dbReference type="SUPFAM" id="SSF74650">
    <property type="entry name" value="Galactose mutarotase-like"/>
    <property type="match status" value="1"/>
</dbReference>
<evidence type="ECO:0000256" key="3">
    <source>
        <dbReference type="ARBA" id="ARBA00012083"/>
    </source>
</evidence>
<dbReference type="GeneID" id="36515463"/>
<dbReference type="OrthoDB" id="1659429at2759"/>
<dbReference type="EC" id="5.1.3.15" evidence="3 5"/>
<dbReference type="RefSeq" id="XP_024664040.1">
    <property type="nucleotide sequence ID" value="XM_024808272.1"/>
</dbReference>
<dbReference type="GO" id="GO:0005737">
    <property type="term" value="C:cytoplasm"/>
    <property type="evidence" value="ECO:0007669"/>
    <property type="project" value="TreeGrafter"/>
</dbReference>
<evidence type="ECO:0000256" key="6">
    <source>
        <dbReference type="PIRSR" id="PIRSR016020-1"/>
    </source>
</evidence>
<comment type="catalytic activity">
    <reaction evidence="1">
        <text>alpha-D-glucose 6-phosphate = beta-D-glucose 6-phosphate</text>
        <dbReference type="Rhea" id="RHEA:16249"/>
        <dbReference type="ChEBI" id="CHEBI:58225"/>
        <dbReference type="ChEBI" id="CHEBI:58247"/>
        <dbReference type="EC" id="5.1.3.15"/>
    </reaction>
</comment>
<evidence type="ECO:0000256" key="7">
    <source>
        <dbReference type="PIRSR" id="PIRSR016020-2"/>
    </source>
</evidence>
<dbReference type="PIRSF" id="PIRSF016020">
    <property type="entry name" value="PHexose_mutarotase"/>
    <property type="match status" value="1"/>
</dbReference>
<evidence type="ECO:0000256" key="1">
    <source>
        <dbReference type="ARBA" id="ARBA00001096"/>
    </source>
</evidence>
<dbReference type="GO" id="GO:0047938">
    <property type="term" value="F:glucose-6-phosphate 1-epimerase activity"/>
    <property type="evidence" value="ECO:0007669"/>
    <property type="project" value="UniProtKB-UniRule"/>
</dbReference>
<dbReference type="PANTHER" id="PTHR11122:SF13">
    <property type="entry name" value="GLUCOSE-6-PHOSPHATE 1-EPIMERASE"/>
    <property type="match status" value="1"/>
</dbReference>
<dbReference type="PANTHER" id="PTHR11122">
    <property type="entry name" value="APOSPORY-ASSOCIATED PROTEIN C-RELATED"/>
    <property type="match status" value="1"/>
</dbReference>